<dbReference type="EMBL" id="PUHP01000704">
    <property type="protein sequence ID" value="TQN68415.1"/>
    <property type="molecule type" value="Genomic_DNA"/>
</dbReference>
<gene>
    <name evidence="1" type="ORF">CSHISOI_07058</name>
</gene>
<dbReference type="Proteomes" id="UP000326340">
    <property type="component" value="Unassembled WGS sequence"/>
</dbReference>
<dbReference type="OrthoDB" id="5415741at2759"/>
<sequence>MARIDPYLRAVILALCSRIGGKSADEVVTALGISRRTVEHILQRVKKQGFDPIATAFTIQPEYVEDAPRSGRPKKAIEAVANTVYCKVC</sequence>
<name>A0A5Q4BN41_9PEZI</name>
<dbReference type="AlphaFoldDB" id="A0A5Q4BN41"/>
<dbReference type="Pfam" id="PF13384">
    <property type="entry name" value="HTH_23"/>
    <property type="match status" value="1"/>
</dbReference>
<evidence type="ECO:0000313" key="1">
    <source>
        <dbReference type="EMBL" id="TQN68415.1"/>
    </source>
</evidence>
<comment type="caution">
    <text evidence="1">The sequence shown here is derived from an EMBL/GenBank/DDBJ whole genome shotgun (WGS) entry which is preliminary data.</text>
</comment>
<proteinExistence type="predicted"/>
<keyword evidence="2" id="KW-1185">Reference proteome</keyword>
<accession>A0A5Q4BN41</accession>
<organism evidence="1 2">
    <name type="scientific">Colletotrichum shisoi</name>
    <dbReference type="NCBI Taxonomy" id="2078593"/>
    <lineage>
        <taxon>Eukaryota</taxon>
        <taxon>Fungi</taxon>
        <taxon>Dikarya</taxon>
        <taxon>Ascomycota</taxon>
        <taxon>Pezizomycotina</taxon>
        <taxon>Sordariomycetes</taxon>
        <taxon>Hypocreomycetidae</taxon>
        <taxon>Glomerellales</taxon>
        <taxon>Glomerellaceae</taxon>
        <taxon>Colletotrichum</taxon>
        <taxon>Colletotrichum destructivum species complex</taxon>
    </lineage>
</organism>
<protein>
    <submittedName>
        <fullName evidence="1">Uncharacterized protein</fullName>
    </submittedName>
</protein>
<evidence type="ECO:0000313" key="2">
    <source>
        <dbReference type="Proteomes" id="UP000326340"/>
    </source>
</evidence>
<reference evidence="1 2" key="1">
    <citation type="journal article" date="2019" name="Sci. Rep.">
        <title>Colletotrichum shisoi sp. nov., an anthracnose pathogen of Perilla frutescens in Japan: molecular phylogenetic, morphological and genomic evidence.</title>
        <authorList>
            <person name="Gan P."/>
            <person name="Tsushima A."/>
            <person name="Hiroyama R."/>
            <person name="Narusaka M."/>
            <person name="Takano Y."/>
            <person name="Narusaka Y."/>
            <person name="Kawaradani M."/>
            <person name="Damm U."/>
            <person name="Shirasu K."/>
        </authorList>
    </citation>
    <scope>NUCLEOTIDE SEQUENCE [LARGE SCALE GENOMIC DNA]</scope>
    <source>
        <strain evidence="1 2">PG-2018a</strain>
    </source>
</reference>